<dbReference type="AlphaFoldDB" id="A0A4D7ANV6"/>
<dbReference type="Gene3D" id="1.10.10.10">
    <property type="entry name" value="Winged helix-like DNA-binding domain superfamily/Winged helix DNA-binding domain"/>
    <property type="match status" value="1"/>
</dbReference>
<dbReference type="InterPro" id="IPR036388">
    <property type="entry name" value="WH-like_DNA-bd_sf"/>
</dbReference>
<dbReference type="KEGG" id="obj:EIO64_08705"/>
<dbReference type="RefSeq" id="WP_119311745.1">
    <property type="nucleotide sequence ID" value="NZ_CP034413.3"/>
</dbReference>
<reference evidence="2" key="1">
    <citation type="submission" date="2018-12" db="EMBL/GenBank/DDBJ databases">
        <title>Dusodibacter welbiota gen. nov., sp. nov., isolated from human faeces and emended description of the Oscillibacter genus.</title>
        <authorList>
            <person name="Le Roy T."/>
            <person name="Van der Smissen P."/>
            <person name="Delzenne N."/>
            <person name="Muccioli G."/>
            <person name="Collet J.F."/>
            <person name="Cani P.D."/>
        </authorList>
    </citation>
    <scope>NUCLEOTIDE SEQUENCE [LARGE SCALE GENOMIC DNA]</scope>
    <source>
        <strain evidence="2">J115</strain>
    </source>
</reference>
<proteinExistence type="predicted"/>
<keyword evidence="2" id="KW-1185">Reference proteome</keyword>
<dbReference type="EMBL" id="CP034413">
    <property type="protein sequence ID" value="QCI59298.1"/>
    <property type="molecule type" value="Genomic_DNA"/>
</dbReference>
<keyword evidence="1" id="KW-0396">Initiation factor</keyword>
<dbReference type="GeneID" id="89523090"/>
<evidence type="ECO:0000313" key="2">
    <source>
        <dbReference type="Proteomes" id="UP000298642"/>
    </source>
</evidence>
<keyword evidence="1" id="KW-0648">Protein biosynthesis</keyword>
<gene>
    <name evidence="1" type="ORF">EIO64_08705</name>
</gene>
<protein>
    <submittedName>
        <fullName evidence="1">Sporulation initiation factor Spo0A C-terminal domain-containing protein</fullName>
    </submittedName>
</protein>
<sequence>MEDTQDLIFEIEGNVGSVGSSDLLGVVSLVMTGGTEALHLGKTSDSFEQQTGKKAKTVSRSLARTTTNIWETGNKKILRQVYSNHLPVERPTPKNFIIRLAEYLKRQTIRKQDTPLNGLERNETIPKEPNVHQMFFTNIFSTRYIHPALPPMAF</sequence>
<accession>A0A4D7ANV6</accession>
<dbReference type="GO" id="GO:0003743">
    <property type="term" value="F:translation initiation factor activity"/>
    <property type="evidence" value="ECO:0007669"/>
    <property type="project" value="UniProtKB-KW"/>
</dbReference>
<dbReference type="Proteomes" id="UP000298642">
    <property type="component" value="Chromosome"/>
</dbReference>
<organism evidence="1 2">
    <name type="scientific">Dysosmobacter welbionis</name>
    <dbReference type="NCBI Taxonomy" id="2093857"/>
    <lineage>
        <taxon>Bacteria</taxon>
        <taxon>Bacillati</taxon>
        <taxon>Bacillota</taxon>
        <taxon>Clostridia</taxon>
        <taxon>Eubacteriales</taxon>
        <taxon>Oscillospiraceae</taxon>
        <taxon>Dysosmobacter</taxon>
    </lineage>
</organism>
<evidence type="ECO:0000313" key="1">
    <source>
        <dbReference type="EMBL" id="QCI59298.1"/>
    </source>
</evidence>
<name>A0A4D7ANV6_9FIRM</name>